<keyword evidence="1" id="KW-0732">Signal</keyword>
<feature type="signal peptide" evidence="1">
    <location>
        <begin position="1"/>
        <end position="19"/>
    </location>
</feature>
<feature type="chain" id="PRO_5012066550" evidence="1">
    <location>
        <begin position="20"/>
        <end position="466"/>
    </location>
</feature>
<evidence type="ECO:0000256" key="1">
    <source>
        <dbReference type="SAM" id="SignalP"/>
    </source>
</evidence>
<keyword evidence="3" id="KW-1185">Reference proteome</keyword>
<organism evidence="2 3">
    <name type="scientific">Ophiocordyceps unilateralis</name>
    <name type="common">Zombie-ant fungus</name>
    <name type="synonym">Torrubia unilateralis</name>
    <dbReference type="NCBI Taxonomy" id="268505"/>
    <lineage>
        <taxon>Eukaryota</taxon>
        <taxon>Fungi</taxon>
        <taxon>Dikarya</taxon>
        <taxon>Ascomycota</taxon>
        <taxon>Pezizomycotina</taxon>
        <taxon>Sordariomycetes</taxon>
        <taxon>Hypocreomycetidae</taxon>
        <taxon>Hypocreales</taxon>
        <taxon>Ophiocordycipitaceae</taxon>
        <taxon>Ophiocordyceps</taxon>
    </lineage>
</organism>
<dbReference type="PANTHER" id="PTHR34403:SF14">
    <property type="entry name" value="OS05G0225800 PROTEIN"/>
    <property type="match status" value="1"/>
</dbReference>
<protein>
    <submittedName>
        <fullName evidence="2">Uncharacterized protein</fullName>
    </submittedName>
</protein>
<sequence>MRFSLALAGVLAMAANAVATRGPGLVEVDVDAQVKADIMAEVAGIKADIMAKVDGLKAIIVDVDVDVNVDVDVQAKMAAIDADVKVEIAGLEADIKAKIDLLGVKVKAGVDIKKDCELLLADIKVKIEAINAIIDARIAVLDIIKVKADVKVKIADLVASINADIELKIAGLQVKLDADIKANVKVDADIDVDVDVKAKIADLVDVDARVDLRPALGAGRSFRCPSGMSYCPWTRACACPPGQKVDVESRTCRGRGIKGAWPEPRPGRYDTHGVRLGSYCAVSPYRVVPYNAGHRYCRAGLDTITFVASADIALELAAFVDVDIDLDARISVDLKAVVAGLLSLYLESSVDAVALFNTDAFGLGVVQADVSAHVSLGLLDNLFCAVGLGKCHADCVSYCSKGCKNYIDVDADVGAGLEGLVGLAILPNVLLIVNGSKVVVSVAVNSLLCLLSGILGRLLSTLGCHC</sequence>
<dbReference type="AlphaFoldDB" id="A0A2A9P7Q1"/>
<dbReference type="OrthoDB" id="5137645at2759"/>
<dbReference type="PANTHER" id="PTHR34403">
    <property type="entry name" value="TOL-PAL SYSTEM PROTEIN TOLA"/>
    <property type="match status" value="1"/>
</dbReference>
<accession>A0A2A9P7Q1</accession>
<comment type="caution">
    <text evidence="2">The sequence shown here is derived from an EMBL/GenBank/DDBJ whole genome shotgun (WGS) entry which is preliminary data.</text>
</comment>
<gene>
    <name evidence="2" type="ORF">XA68_15189</name>
</gene>
<proteinExistence type="predicted"/>
<name>A0A2A9P7Q1_OPHUN</name>
<reference evidence="2 3" key="2">
    <citation type="journal article" date="2017" name="Sci. Rep.">
        <title>Ant-infecting Ophiocordyceps genomes reveal a high diversity of potential behavioral manipulation genes and a possible major role for enterotoxins.</title>
        <authorList>
            <person name="de Bekker C."/>
            <person name="Ohm R.A."/>
            <person name="Evans H.C."/>
            <person name="Brachmann A."/>
            <person name="Hughes D.P."/>
        </authorList>
    </citation>
    <scope>NUCLEOTIDE SEQUENCE [LARGE SCALE GENOMIC DNA]</scope>
    <source>
        <strain evidence="2 3">SC16a</strain>
    </source>
</reference>
<evidence type="ECO:0000313" key="3">
    <source>
        <dbReference type="Proteomes" id="UP000037136"/>
    </source>
</evidence>
<dbReference type="EMBL" id="LAZP02000420">
    <property type="protein sequence ID" value="PFH57348.1"/>
    <property type="molecule type" value="Genomic_DNA"/>
</dbReference>
<dbReference type="Proteomes" id="UP000037136">
    <property type="component" value="Unassembled WGS sequence"/>
</dbReference>
<dbReference type="InterPro" id="IPR050972">
    <property type="entry name" value="SDr-like"/>
</dbReference>
<reference evidence="2 3" key="1">
    <citation type="journal article" date="2015" name="BMC Genomics">
        <title>Gene expression during zombie ant biting behavior reflects the complexity underlying fungal parasitic behavioral manipulation.</title>
        <authorList>
            <person name="de Bekker C."/>
            <person name="Ohm R.A."/>
            <person name="Loreto R.G."/>
            <person name="Sebastian A."/>
            <person name="Albert I."/>
            <person name="Merrow M."/>
            <person name="Brachmann A."/>
            <person name="Hughes D.P."/>
        </authorList>
    </citation>
    <scope>NUCLEOTIDE SEQUENCE [LARGE SCALE GENOMIC DNA]</scope>
    <source>
        <strain evidence="2 3">SC16a</strain>
    </source>
</reference>
<evidence type="ECO:0000313" key="2">
    <source>
        <dbReference type="EMBL" id="PFH57348.1"/>
    </source>
</evidence>